<dbReference type="AlphaFoldDB" id="A0A7J3G6S3"/>
<feature type="transmembrane region" description="Helical" evidence="2">
    <location>
        <begin position="62"/>
        <end position="95"/>
    </location>
</feature>
<name>A0A7J3G6S3_CALS0</name>
<keyword evidence="2" id="KW-0472">Membrane</keyword>
<sequence>MSEEDEFGLRRGWRREEEATPRDPDDPYIRDENGRPVDLLKKGGRRPSSRKVSYDAGLRKYLIIGGVFTGVLAISGHLLAALIVGVSTFAVALVVKMRR</sequence>
<evidence type="ECO:0000313" key="3">
    <source>
        <dbReference type="EMBL" id="HGL41466.1"/>
    </source>
</evidence>
<keyword evidence="2" id="KW-1133">Transmembrane helix</keyword>
<comment type="caution">
    <text evidence="3">The sequence shown here is derived from an EMBL/GenBank/DDBJ whole genome shotgun (WGS) entry which is preliminary data.</text>
</comment>
<protein>
    <submittedName>
        <fullName evidence="3">Uncharacterized protein</fullName>
    </submittedName>
</protein>
<keyword evidence="2" id="KW-0812">Transmembrane</keyword>
<evidence type="ECO:0000256" key="1">
    <source>
        <dbReference type="SAM" id="MobiDB-lite"/>
    </source>
</evidence>
<organism evidence="3">
    <name type="scientific">Caldiarchaeum subterraneum</name>
    <dbReference type="NCBI Taxonomy" id="311458"/>
    <lineage>
        <taxon>Archaea</taxon>
        <taxon>Nitrososphaerota</taxon>
        <taxon>Candidatus Caldarchaeales</taxon>
        <taxon>Candidatus Caldarchaeaceae</taxon>
        <taxon>Candidatus Caldarchaeum</taxon>
    </lineage>
</organism>
<feature type="compositionally biased region" description="Basic and acidic residues" evidence="1">
    <location>
        <begin position="14"/>
        <end position="41"/>
    </location>
</feature>
<dbReference type="EMBL" id="DTCM01000087">
    <property type="protein sequence ID" value="HGL41466.1"/>
    <property type="molecule type" value="Genomic_DNA"/>
</dbReference>
<accession>A0A7J3G6S3</accession>
<gene>
    <name evidence="3" type="ORF">ENU43_07395</name>
</gene>
<feature type="region of interest" description="Disordered" evidence="1">
    <location>
        <begin position="1"/>
        <end position="50"/>
    </location>
</feature>
<reference evidence="3" key="1">
    <citation type="journal article" date="2020" name="mSystems">
        <title>Genome- and Community-Level Interaction Insights into Carbon Utilization and Element Cycling Functions of Hydrothermarchaeota in Hydrothermal Sediment.</title>
        <authorList>
            <person name="Zhou Z."/>
            <person name="Liu Y."/>
            <person name="Xu W."/>
            <person name="Pan J."/>
            <person name="Luo Z.H."/>
            <person name="Li M."/>
        </authorList>
    </citation>
    <scope>NUCLEOTIDE SEQUENCE [LARGE SCALE GENOMIC DNA]</scope>
    <source>
        <strain evidence="3">SpSt-669</strain>
    </source>
</reference>
<evidence type="ECO:0000256" key="2">
    <source>
        <dbReference type="SAM" id="Phobius"/>
    </source>
</evidence>
<proteinExistence type="predicted"/>